<organism evidence="2 3">
    <name type="scientific">Dyadobacter sandarakinus</name>
    <dbReference type="NCBI Taxonomy" id="2747268"/>
    <lineage>
        <taxon>Bacteria</taxon>
        <taxon>Pseudomonadati</taxon>
        <taxon>Bacteroidota</taxon>
        <taxon>Cytophagia</taxon>
        <taxon>Cytophagales</taxon>
        <taxon>Spirosomataceae</taxon>
        <taxon>Dyadobacter</taxon>
    </lineage>
</organism>
<gene>
    <name evidence="2" type="ORF">HWI92_02890</name>
</gene>
<keyword evidence="3" id="KW-1185">Reference proteome</keyword>
<feature type="compositionally biased region" description="Basic and acidic residues" evidence="1">
    <location>
        <begin position="37"/>
        <end position="51"/>
    </location>
</feature>
<feature type="compositionally biased region" description="Acidic residues" evidence="1">
    <location>
        <begin position="26"/>
        <end position="36"/>
    </location>
</feature>
<evidence type="ECO:0000256" key="1">
    <source>
        <dbReference type="SAM" id="MobiDB-lite"/>
    </source>
</evidence>
<protein>
    <submittedName>
        <fullName evidence="2">Uncharacterized protein</fullName>
    </submittedName>
</protein>
<evidence type="ECO:0000313" key="3">
    <source>
        <dbReference type="Proteomes" id="UP000612680"/>
    </source>
</evidence>
<feature type="region of interest" description="Disordered" evidence="1">
    <location>
        <begin position="26"/>
        <end position="73"/>
    </location>
</feature>
<dbReference type="RefSeq" id="WP_204660696.1">
    <property type="nucleotide sequence ID" value="NZ_CP056775.1"/>
</dbReference>
<dbReference type="EMBL" id="CP056775">
    <property type="protein sequence ID" value="QRQ99934.1"/>
    <property type="molecule type" value="Genomic_DNA"/>
</dbReference>
<accession>A0ABX7I2C5</accession>
<reference evidence="2 3" key="1">
    <citation type="submission" date="2020-06" db="EMBL/GenBank/DDBJ databases">
        <title>Dyadobacter sandarakinus sp. nov., isolated from the soil of the Arctic Yellow River Station.</title>
        <authorList>
            <person name="Zhang Y."/>
            <person name="Peng F."/>
        </authorList>
    </citation>
    <scope>NUCLEOTIDE SEQUENCE [LARGE SCALE GENOMIC DNA]</scope>
    <source>
        <strain evidence="2 3">Q3-56</strain>
    </source>
</reference>
<proteinExistence type="predicted"/>
<sequence>MEQNNEQVRQLREKILAKRQQIEFEENELEFEEMESPENRENPDTLEETKNFNDGPETVADPQLLRSLSKSRQDLDELLKQLSELTEK</sequence>
<evidence type="ECO:0000313" key="2">
    <source>
        <dbReference type="EMBL" id="QRQ99934.1"/>
    </source>
</evidence>
<dbReference type="Proteomes" id="UP000612680">
    <property type="component" value="Chromosome"/>
</dbReference>
<name>A0ABX7I2C5_9BACT</name>